<dbReference type="InterPro" id="IPR023393">
    <property type="entry name" value="START-like_dom_sf"/>
</dbReference>
<dbReference type="CDD" id="cd07814">
    <property type="entry name" value="SRPBCC_CalC_Aha1-like"/>
    <property type="match status" value="1"/>
</dbReference>
<proteinExistence type="inferred from homology"/>
<reference evidence="3 4" key="1">
    <citation type="submission" date="2019-06" db="EMBL/GenBank/DDBJ databases">
        <title>Whole genome shotgun sequence of Cellulomonas gelida NBRC 3748.</title>
        <authorList>
            <person name="Hosoyama A."/>
            <person name="Uohara A."/>
            <person name="Ohji S."/>
            <person name="Ichikawa N."/>
        </authorList>
    </citation>
    <scope>NUCLEOTIDE SEQUENCE [LARGE SCALE GENOMIC DNA]</scope>
    <source>
        <strain evidence="3 4">NBRC 3748</strain>
    </source>
</reference>
<dbReference type="SUPFAM" id="SSF55961">
    <property type="entry name" value="Bet v1-like"/>
    <property type="match status" value="1"/>
</dbReference>
<dbReference type="EMBL" id="BJLQ01000007">
    <property type="protein sequence ID" value="GEA83806.1"/>
    <property type="molecule type" value="Genomic_DNA"/>
</dbReference>
<evidence type="ECO:0000259" key="2">
    <source>
        <dbReference type="Pfam" id="PF08327"/>
    </source>
</evidence>
<dbReference type="Proteomes" id="UP000320461">
    <property type="component" value="Unassembled WGS sequence"/>
</dbReference>
<sequence length="269" mass="29090">MTTHPTVPYRLEFAVEVPGTPEQVWQAIATAPGLSSWFLPTVLEEREGGALRFAMGEGMGSEGHVTRWDPPRTLGYEEDWAALMGKSPDELSPMTSEFVIESSSGGTCVVRVTTSGFGTGADWEQEWWDDMGRAWRPSFDVLRLYLARFPGQEATPVEVFAPHAGDEETVWRTVRDALGLTEEGHAVELHGATGTVERLTGRSALVRLDTPVPGMLTVTTHAMESEVYVGVRAYLFGPGAAAYARDEAPAWQALLEGLAVPAATGAAQP</sequence>
<dbReference type="RefSeq" id="WP_141369423.1">
    <property type="nucleotide sequence ID" value="NZ_BJLQ01000007.1"/>
</dbReference>
<comment type="similarity">
    <text evidence="1">Belongs to the AHA1 family.</text>
</comment>
<dbReference type="Pfam" id="PF08327">
    <property type="entry name" value="AHSA1"/>
    <property type="match status" value="1"/>
</dbReference>
<protein>
    <recommendedName>
        <fullName evidence="2">Activator of Hsp90 ATPase homologue 1/2-like C-terminal domain-containing protein</fullName>
    </recommendedName>
</protein>
<gene>
    <name evidence="3" type="ORF">CGE01nite_10570</name>
</gene>
<keyword evidence="4" id="KW-1185">Reference proteome</keyword>
<evidence type="ECO:0000313" key="4">
    <source>
        <dbReference type="Proteomes" id="UP000320461"/>
    </source>
</evidence>
<organism evidence="3 4">
    <name type="scientific">Cellulomonas gelida</name>
    <dbReference type="NCBI Taxonomy" id="1712"/>
    <lineage>
        <taxon>Bacteria</taxon>
        <taxon>Bacillati</taxon>
        <taxon>Actinomycetota</taxon>
        <taxon>Actinomycetes</taxon>
        <taxon>Micrococcales</taxon>
        <taxon>Cellulomonadaceae</taxon>
        <taxon>Cellulomonas</taxon>
    </lineage>
</organism>
<evidence type="ECO:0000256" key="1">
    <source>
        <dbReference type="ARBA" id="ARBA00006817"/>
    </source>
</evidence>
<dbReference type="Gene3D" id="3.30.530.20">
    <property type="match status" value="1"/>
</dbReference>
<evidence type="ECO:0000313" key="3">
    <source>
        <dbReference type="EMBL" id="GEA83806.1"/>
    </source>
</evidence>
<accession>A0A4Y3KJK0</accession>
<dbReference type="InterPro" id="IPR013538">
    <property type="entry name" value="ASHA1/2-like_C"/>
</dbReference>
<dbReference type="OrthoDB" id="8417725at2"/>
<name>A0A4Y3KJK0_9CELL</name>
<dbReference type="AlphaFoldDB" id="A0A4Y3KJK0"/>
<feature type="domain" description="Activator of Hsp90 ATPase homologue 1/2-like C-terminal" evidence="2">
    <location>
        <begin position="20"/>
        <end position="146"/>
    </location>
</feature>
<comment type="caution">
    <text evidence="3">The sequence shown here is derived from an EMBL/GenBank/DDBJ whole genome shotgun (WGS) entry which is preliminary data.</text>
</comment>